<comment type="caution">
    <text evidence="7">The sequence shown here is derived from an EMBL/GenBank/DDBJ whole genome shotgun (WGS) entry which is preliminary data.</text>
</comment>
<dbReference type="EMBL" id="JBICBT010000253">
    <property type="protein sequence ID" value="KAL3119291.1"/>
    <property type="molecule type" value="Genomic_DNA"/>
</dbReference>
<feature type="compositionally biased region" description="Low complexity" evidence="5">
    <location>
        <begin position="226"/>
        <end position="243"/>
    </location>
</feature>
<keyword evidence="1" id="KW-0479">Metal-binding</keyword>
<feature type="domain" description="BED-type" evidence="6">
    <location>
        <begin position="120"/>
        <end position="172"/>
    </location>
</feature>
<feature type="compositionally biased region" description="Polar residues" evidence="5">
    <location>
        <begin position="580"/>
        <end position="594"/>
    </location>
</feature>
<organism evidence="7 8">
    <name type="scientific">Heterodera trifolii</name>
    <dbReference type="NCBI Taxonomy" id="157864"/>
    <lineage>
        <taxon>Eukaryota</taxon>
        <taxon>Metazoa</taxon>
        <taxon>Ecdysozoa</taxon>
        <taxon>Nematoda</taxon>
        <taxon>Chromadorea</taxon>
        <taxon>Rhabditida</taxon>
        <taxon>Tylenchina</taxon>
        <taxon>Tylenchomorpha</taxon>
        <taxon>Tylenchoidea</taxon>
        <taxon>Heteroderidae</taxon>
        <taxon>Heteroderinae</taxon>
        <taxon>Heterodera</taxon>
    </lineage>
</organism>
<evidence type="ECO:0000259" key="6">
    <source>
        <dbReference type="PROSITE" id="PS50808"/>
    </source>
</evidence>
<evidence type="ECO:0000256" key="3">
    <source>
        <dbReference type="ARBA" id="ARBA00022833"/>
    </source>
</evidence>
<dbReference type="AlphaFoldDB" id="A0ABD2LVX2"/>
<gene>
    <name evidence="7" type="ORF">niasHT_000235</name>
</gene>
<protein>
    <recommendedName>
        <fullName evidence="6">BED-type domain-containing protein</fullName>
    </recommendedName>
</protein>
<keyword evidence="3" id="KW-0862">Zinc</keyword>
<dbReference type="SUPFAM" id="SSF57667">
    <property type="entry name" value="beta-beta-alpha zinc fingers"/>
    <property type="match status" value="1"/>
</dbReference>
<keyword evidence="8" id="KW-1185">Reference proteome</keyword>
<evidence type="ECO:0000256" key="5">
    <source>
        <dbReference type="SAM" id="MobiDB-lite"/>
    </source>
</evidence>
<evidence type="ECO:0000313" key="8">
    <source>
        <dbReference type="Proteomes" id="UP001620626"/>
    </source>
</evidence>
<sequence>MPSPHHSLHYPRPNSPLRVSPPSLIVPYLVSLCKHPFPFPSPSPPPPPASTSPIIRPFFIVTTPTAPSRGRVPFLPPSHSVISSREGWGRHRPKRRMGAGAFYTISLQFSELLQIVSSSPEMSEVWNHFFMASNGLSVTCNHCGKFMKRSDSSTKSMWGHLKAFHADLVGEETFRLKRTRRMRGEGGGTKTKMASAKAKAGEGKGATNGTKGRKKTNPADELIAPSNSSVGSSFSSASSSSGGEEMDELEDSVECSSRASSQEEADRTSAELEEANEERRKSNATSPMVDEAADTRAEEQKTPTQPYVKRKRHKERQPSEFAAEESPLYVPLVAAVSQQSAEVEQLQQQLHSRAALSSSPAVPSFGCAVPSSANAIPCSALASSAFSKYSTAALLMENGSAGGGCSVGTASPSHAAEAPKQCFRSAEGQHSQQQQSHPLPAPRPKYGMEALSGMDNSPLTMTAGVADSAMFANLDAAVAMNHLLTEYQHQQQKNSSNSVQSMHQNVQQKLASNRNCHAQQQMNGQQLNELLAIYAASALQQQQQKSSDPQQQQLAAQQAAAAVSWLYNWEWMTAAAAATSKPTQQQKAVNSLNLTPGGTTPTKVTKGTPNERSTAAGGSSNSNNGNALNMLMSAGIPLLSALSLGGIGTGNNGTAEVAQRNCEEMKPQQQQQQQTNPNKQQTVKDNESQRTKCGAIQQKRKSPAEERDCAASLLALADRAATDPSQRGGPSPPKNRKLGEHCEKQPQDNQNGEGNAANGLADGASEALAESLVLYGMHRIAMELQLSYYVHGNKAGRAEYAFYCSNTDGNANANVQRMVTLTESADQLLHIREHANGTVVAEECWPKNAEPGTLLLSLRDKCQRRLCA</sequence>
<feature type="compositionally biased region" description="Low complexity" evidence="5">
    <location>
        <begin position="595"/>
        <end position="608"/>
    </location>
</feature>
<dbReference type="SMART" id="SM00614">
    <property type="entry name" value="ZnF_BED"/>
    <property type="match status" value="1"/>
</dbReference>
<dbReference type="Proteomes" id="UP001620626">
    <property type="component" value="Unassembled WGS sequence"/>
</dbReference>
<dbReference type="Pfam" id="PF02892">
    <property type="entry name" value="zf-BED"/>
    <property type="match status" value="1"/>
</dbReference>
<reference evidence="7 8" key="1">
    <citation type="submission" date="2024-10" db="EMBL/GenBank/DDBJ databases">
        <authorList>
            <person name="Kim D."/>
        </authorList>
    </citation>
    <scope>NUCLEOTIDE SEQUENCE [LARGE SCALE GENOMIC DNA]</scope>
    <source>
        <strain evidence="7">BH-2024</strain>
    </source>
</reference>
<feature type="region of interest" description="Disordered" evidence="5">
    <location>
        <begin position="409"/>
        <end position="446"/>
    </location>
</feature>
<evidence type="ECO:0000256" key="4">
    <source>
        <dbReference type="PROSITE-ProRule" id="PRU00027"/>
    </source>
</evidence>
<keyword evidence="2 4" id="KW-0863">Zinc-finger</keyword>
<evidence type="ECO:0000256" key="2">
    <source>
        <dbReference type="ARBA" id="ARBA00022771"/>
    </source>
</evidence>
<feature type="region of interest" description="Disordered" evidence="5">
    <location>
        <begin position="178"/>
        <end position="323"/>
    </location>
</feature>
<feature type="compositionally biased region" description="Low complexity" evidence="5">
    <location>
        <begin position="667"/>
        <end position="681"/>
    </location>
</feature>
<feature type="region of interest" description="Disordered" evidence="5">
    <location>
        <begin position="580"/>
        <end position="623"/>
    </location>
</feature>
<feature type="compositionally biased region" description="Low complexity" evidence="5">
    <location>
        <begin position="710"/>
        <end position="719"/>
    </location>
</feature>
<name>A0ABD2LVX2_9BILA</name>
<feature type="region of interest" description="Disordered" evidence="5">
    <location>
        <begin position="660"/>
        <end position="759"/>
    </location>
</feature>
<dbReference type="GO" id="GO:0008270">
    <property type="term" value="F:zinc ion binding"/>
    <property type="evidence" value="ECO:0007669"/>
    <property type="project" value="UniProtKB-KW"/>
</dbReference>
<accession>A0ABD2LVX2</accession>
<feature type="compositionally biased region" description="Basic and acidic residues" evidence="5">
    <location>
        <begin position="737"/>
        <end position="746"/>
    </location>
</feature>
<evidence type="ECO:0000313" key="7">
    <source>
        <dbReference type="EMBL" id="KAL3119291.1"/>
    </source>
</evidence>
<dbReference type="InterPro" id="IPR036236">
    <property type="entry name" value="Znf_C2H2_sf"/>
</dbReference>
<proteinExistence type="predicted"/>
<dbReference type="InterPro" id="IPR003656">
    <property type="entry name" value="Znf_BED"/>
</dbReference>
<feature type="compositionally biased region" description="Acidic residues" evidence="5">
    <location>
        <begin position="244"/>
        <end position="253"/>
    </location>
</feature>
<evidence type="ECO:0000256" key="1">
    <source>
        <dbReference type="ARBA" id="ARBA00022723"/>
    </source>
</evidence>
<dbReference type="PROSITE" id="PS50808">
    <property type="entry name" value="ZF_BED"/>
    <property type="match status" value="1"/>
</dbReference>